<evidence type="ECO:0000313" key="5">
    <source>
        <dbReference type="Proteomes" id="UP001316803"/>
    </source>
</evidence>
<reference evidence="4 5" key="1">
    <citation type="submission" date="2022-12" db="EMBL/GenBank/DDBJ databases">
        <title>Genomic features and morphological characterization of a novel Knufia sp. strain isolated from spacecraft assembly facility.</title>
        <authorList>
            <person name="Teixeira M."/>
            <person name="Chander A.M."/>
            <person name="Stajich J.E."/>
            <person name="Venkateswaran K."/>
        </authorList>
    </citation>
    <scope>NUCLEOTIDE SEQUENCE [LARGE SCALE GENOMIC DNA]</scope>
    <source>
        <strain evidence="4 5">FJI-L2-BK-P2</strain>
    </source>
</reference>
<dbReference type="EMBL" id="JAKLMC020000024">
    <property type="protein sequence ID" value="KAK5950780.1"/>
    <property type="molecule type" value="Genomic_DNA"/>
</dbReference>
<dbReference type="InterPro" id="IPR036047">
    <property type="entry name" value="F-box-like_dom_sf"/>
</dbReference>
<dbReference type="PANTHER" id="PTHR22904">
    <property type="entry name" value="TPR REPEAT CONTAINING PROTEIN"/>
    <property type="match status" value="1"/>
</dbReference>
<sequence length="596" mass="67491">MSRNTYMRRSMLAELLEGQPALKKRKSNPSVPISTLMLDGQRALDEKRYQNAVEHFSHAIDSLVERKADLLHVYDLRSGAYIKLSQIQNSLKDAKHMIRLDRADERGYLRCAQVEQLSGNSAGAIKVCEYGLKSIASSTKGHARLEACLNRLQESAKESIVLEKGTDPMGVLPTELLDIVMESFDYRQVIAIMRVSKGWRSRLRSSDIVTQTIDTRQSRRTVTYEQIKAAFTRLGKTPKSLTLARLNETAARFAGSELNRWFRWSTLETLVVDEGKIHLANCRFEKYTNLKNLSIGPGVEVHKPTEVLAKCPSLQHFDLRGTLTYRVIQHSWSSNPNLRSLSICPLQDEVIQLELPPYAFPFPNIEEIELGNMVLRTGLDLSKCSKLKELSLRNASIHEQHNLRTPPSLQRFVLDGPFAMIFPHPEEIKMPASNLHTISVKGSDSIRCLAYAIRQCLNKAVLRNVSISDFITYSNILGRHISSDLNLLRSTSGIEALENVDTLALKDDNIKDTDLTVINSLFPSFRHLDLEAPEITEVFVSELLRLPGTKVQTITLRNCSKVSTDVIKWSKLRKVDVRLVRQSKPDDVFGGRRVRY</sequence>
<dbReference type="SUPFAM" id="SSF48452">
    <property type="entry name" value="TPR-like"/>
    <property type="match status" value="1"/>
</dbReference>
<dbReference type="PANTHER" id="PTHR22904:SF523">
    <property type="entry name" value="STRESS-INDUCED-PHOSPHOPROTEIN 1"/>
    <property type="match status" value="1"/>
</dbReference>
<keyword evidence="2" id="KW-0802">TPR repeat</keyword>
<dbReference type="Proteomes" id="UP001316803">
    <property type="component" value="Unassembled WGS sequence"/>
</dbReference>
<dbReference type="InterPro" id="IPR001810">
    <property type="entry name" value="F-box_dom"/>
</dbReference>
<evidence type="ECO:0000256" key="1">
    <source>
        <dbReference type="ARBA" id="ARBA00022737"/>
    </source>
</evidence>
<organism evidence="4 5">
    <name type="scientific">Knufia fluminis</name>
    <dbReference type="NCBI Taxonomy" id="191047"/>
    <lineage>
        <taxon>Eukaryota</taxon>
        <taxon>Fungi</taxon>
        <taxon>Dikarya</taxon>
        <taxon>Ascomycota</taxon>
        <taxon>Pezizomycotina</taxon>
        <taxon>Eurotiomycetes</taxon>
        <taxon>Chaetothyriomycetidae</taxon>
        <taxon>Chaetothyriales</taxon>
        <taxon>Trichomeriaceae</taxon>
        <taxon>Knufia</taxon>
    </lineage>
</organism>
<dbReference type="SUPFAM" id="SSF81383">
    <property type="entry name" value="F-box domain"/>
    <property type="match status" value="1"/>
</dbReference>
<dbReference type="Gene3D" id="1.25.40.10">
    <property type="entry name" value="Tetratricopeptide repeat domain"/>
    <property type="match status" value="1"/>
</dbReference>
<protein>
    <recommendedName>
        <fullName evidence="3">F-box domain-containing protein</fullName>
    </recommendedName>
</protein>
<comment type="caution">
    <text evidence="4">The sequence shown here is derived from an EMBL/GenBank/DDBJ whole genome shotgun (WGS) entry which is preliminary data.</text>
</comment>
<dbReference type="AlphaFoldDB" id="A0AAN8I548"/>
<proteinExistence type="predicted"/>
<name>A0AAN8I548_9EURO</name>
<feature type="domain" description="F-box" evidence="3">
    <location>
        <begin position="166"/>
        <end position="213"/>
    </location>
</feature>
<evidence type="ECO:0000256" key="2">
    <source>
        <dbReference type="ARBA" id="ARBA00022803"/>
    </source>
</evidence>
<dbReference type="Gene3D" id="3.80.10.10">
    <property type="entry name" value="Ribonuclease Inhibitor"/>
    <property type="match status" value="1"/>
</dbReference>
<dbReference type="Pfam" id="PF00646">
    <property type="entry name" value="F-box"/>
    <property type="match status" value="1"/>
</dbReference>
<accession>A0AAN8I548</accession>
<gene>
    <name evidence="4" type="ORF">OHC33_008163</name>
</gene>
<keyword evidence="5" id="KW-1185">Reference proteome</keyword>
<dbReference type="SUPFAM" id="SSF52058">
    <property type="entry name" value="L domain-like"/>
    <property type="match status" value="1"/>
</dbReference>
<evidence type="ECO:0000313" key="4">
    <source>
        <dbReference type="EMBL" id="KAK5950780.1"/>
    </source>
</evidence>
<dbReference type="PROSITE" id="PS50181">
    <property type="entry name" value="FBOX"/>
    <property type="match status" value="1"/>
</dbReference>
<dbReference type="GO" id="GO:0051879">
    <property type="term" value="F:Hsp90 protein binding"/>
    <property type="evidence" value="ECO:0007669"/>
    <property type="project" value="TreeGrafter"/>
</dbReference>
<dbReference type="InterPro" id="IPR032675">
    <property type="entry name" value="LRR_dom_sf"/>
</dbReference>
<evidence type="ECO:0000259" key="3">
    <source>
        <dbReference type="PROSITE" id="PS50181"/>
    </source>
</evidence>
<dbReference type="InterPro" id="IPR011990">
    <property type="entry name" value="TPR-like_helical_dom_sf"/>
</dbReference>
<keyword evidence="1" id="KW-0677">Repeat</keyword>